<sequence length="582" mass="64958">MHGGVAAKLGNKDKTEHLRRASGDSNFSHHHDNDFDLEQRNREAIKSNAEKQATQQLENAKYNPVLFAVQTNIDFDGSIDDDAPVHGCAISFKAKDFLHIKEKYNNDWWIGRLVKEGAELGFIPSPAKLESVRQSQQTGKGVKFRQSTSTTNLGALDRMMPPTTPRGIPGGSRGSTPPTPADGEEEIPGGADSHRSGGTSNRLNENQMTATPPVQKEKKKLIFKKQENIPPYDVVPTMRPVVLVGPSLKGYEVTDMMQKAVFDYLKHRFEGRIIITRVTVDISLAKRSLLNNPTKRALMERANSRSSNSLVEIQAEIERIFEFSRSMQLVVLDCDTINHPSQLAKTSLSPIHVFIKISSPKVLQRLIKTRGKSQTRNMNVQMVAAEKLAQCPPEAFDIILDENQLEDACEHLADYLESYWRATHPPVRSPPRIKRGPMANRGPVASSMNPAQMMQGANFGSPFGGYGSSQLGFQQQQNTSIDSPNNIPPNRVPTIAVQQPSLPFGLSPQQKSSNNLNNGGSLNNGYGNIKQKEEEENDDFDEEDDDNDFYLNNQEKNRQNYMDKQFRSSGPSSSTIRQQQRF</sequence>
<feature type="compositionally biased region" description="Low complexity" evidence="11">
    <location>
        <begin position="512"/>
        <end position="528"/>
    </location>
</feature>
<feature type="compositionally biased region" description="Basic and acidic residues" evidence="11">
    <location>
        <begin position="10"/>
        <end position="33"/>
    </location>
</feature>
<dbReference type="GO" id="GO:0005245">
    <property type="term" value="F:voltage-gated calcium channel activity"/>
    <property type="evidence" value="ECO:0007669"/>
    <property type="project" value="InterPro"/>
</dbReference>
<dbReference type="InterPro" id="IPR000584">
    <property type="entry name" value="VDCC_L_bsu"/>
</dbReference>
<keyword evidence="8" id="KW-0406">Ion transport</keyword>
<dbReference type="PRINTS" id="PR01626">
    <property type="entry name" value="LCACHANNELB"/>
</dbReference>
<evidence type="ECO:0000256" key="2">
    <source>
        <dbReference type="ARBA" id="ARBA00022443"/>
    </source>
</evidence>
<keyword evidence="6" id="KW-0106">Calcium</keyword>
<evidence type="ECO:0000256" key="5">
    <source>
        <dbReference type="ARBA" id="ARBA00022568"/>
    </source>
</evidence>
<dbReference type="AlphaFoldDB" id="A0A1I8BG98"/>
<feature type="compositionally biased region" description="Acidic residues" evidence="11">
    <location>
        <begin position="534"/>
        <end position="548"/>
    </location>
</feature>
<feature type="compositionally biased region" description="Polar residues" evidence="11">
    <location>
        <begin position="196"/>
        <end position="212"/>
    </location>
</feature>
<evidence type="ECO:0000313" key="13">
    <source>
        <dbReference type="Proteomes" id="UP000095281"/>
    </source>
</evidence>
<feature type="compositionally biased region" description="Polar residues" evidence="11">
    <location>
        <begin position="468"/>
        <end position="485"/>
    </location>
</feature>
<dbReference type="FunFam" id="3.40.50.300:FF:000023">
    <property type="entry name" value="Voltage-dependent L-type calcium channel subunit beta-2"/>
    <property type="match status" value="1"/>
</dbReference>
<keyword evidence="4" id="KW-0597">Phosphoprotein</keyword>
<feature type="region of interest" description="Disordered" evidence="11">
    <location>
        <begin position="455"/>
        <end position="582"/>
    </location>
</feature>
<dbReference type="Pfam" id="PF12052">
    <property type="entry name" value="VGCC_beta4Aa_N"/>
    <property type="match status" value="1"/>
</dbReference>
<accession>A0A1I8BG98</accession>
<organism evidence="13 14">
    <name type="scientific">Meloidogyne hapla</name>
    <name type="common">Root-knot nematode worm</name>
    <dbReference type="NCBI Taxonomy" id="6305"/>
    <lineage>
        <taxon>Eukaryota</taxon>
        <taxon>Metazoa</taxon>
        <taxon>Ecdysozoa</taxon>
        <taxon>Nematoda</taxon>
        <taxon>Chromadorea</taxon>
        <taxon>Rhabditida</taxon>
        <taxon>Tylenchina</taxon>
        <taxon>Tylenchomorpha</taxon>
        <taxon>Tylenchoidea</taxon>
        <taxon>Meloidogynidae</taxon>
        <taxon>Meloidogyninae</taxon>
        <taxon>Meloidogyne</taxon>
    </lineage>
</organism>
<dbReference type="InterPro" id="IPR036028">
    <property type="entry name" value="SH3-like_dom_sf"/>
</dbReference>
<keyword evidence="13" id="KW-1185">Reference proteome</keyword>
<evidence type="ECO:0000256" key="11">
    <source>
        <dbReference type="SAM" id="MobiDB-lite"/>
    </source>
</evidence>
<dbReference type="Gene3D" id="3.40.50.300">
    <property type="entry name" value="P-loop containing nucleotide triphosphate hydrolases"/>
    <property type="match status" value="1"/>
</dbReference>
<evidence type="ECO:0000313" key="14">
    <source>
        <dbReference type="WBParaSite" id="MhA1_Contig2176.frz3.gene7"/>
    </source>
</evidence>
<keyword evidence="3" id="KW-0813">Transport</keyword>
<evidence type="ECO:0000259" key="12">
    <source>
        <dbReference type="PROSITE" id="PS50002"/>
    </source>
</evidence>
<evidence type="ECO:0000256" key="9">
    <source>
        <dbReference type="ARBA" id="ARBA00023303"/>
    </source>
</evidence>
<evidence type="ECO:0000256" key="6">
    <source>
        <dbReference type="ARBA" id="ARBA00022837"/>
    </source>
</evidence>
<dbReference type="Pfam" id="PF00625">
    <property type="entry name" value="Guanylate_kin"/>
    <property type="match status" value="1"/>
</dbReference>
<dbReference type="SUPFAM" id="SSF50044">
    <property type="entry name" value="SH3-domain"/>
    <property type="match status" value="1"/>
</dbReference>
<protein>
    <submittedName>
        <fullName evidence="14">SH3 domain-containing protein</fullName>
    </submittedName>
</protein>
<dbReference type="InterPro" id="IPR001452">
    <property type="entry name" value="SH3_domain"/>
</dbReference>
<evidence type="ECO:0000256" key="10">
    <source>
        <dbReference type="PROSITE-ProRule" id="PRU00192"/>
    </source>
</evidence>
<feature type="domain" description="SH3" evidence="12">
    <location>
        <begin position="64"/>
        <end position="133"/>
    </location>
</feature>
<dbReference type="SUPFAM" id="SSF52540">
    <property type="entry name" value="P-loop containing nucleoside triphosphate hydrolases"/>
    <property type="match status" value="1"/>
</dbReference>
<name>A0A1I8BG98_MELHA</name>
<keyword evidence="5" id="KW-0109">Calcium transport</keyword>
<evidence type="ECO:0000256" key="4">
    <source>
        <dbReference type="ARBA" id="ARBA00022553"/>
    </source>
</evidence>
<dbReference type="InterPro" id="IPR008145">
    <property type="entry name" value="GK/Ca_channel_bsu"/>
</dbReference>
<dbReference type="InterPro" id="IPR046937">
    <property type="entry name" value="CAB1-4_N_A-dom"/>
</dbReference>
<comment type="similarity">
    <text evidence="1">Belongs to the calcium channel beta subunit family.</text>
</comment>
<dbReference type="SMART" id="SM00072">
    <property type="entry name" value="GuKc"/>
    <property type="match status" value="1"/>
</dbReference>
<evidence type="ECO:0000256" key="7">
    <source>
        <dbReference type="ARBA" id="ARBA00022882"/>
    </source>
</evidence>
<dbReference type="GO" id="GO:0005891">
    <property type="term" value="C:voltage-gated calcium channel complex"/>
    <property type="evidence" value="ECO:0007669"/>
    <property type="project" value="InterPro"/>
</dbReference>
<keyword evidence="2 10" id="KW-0728">SH3 domain</keyword>
<dbReference type="CDD" id="cd11863">
    <property type="entry name" value="SH3_CACNB"/>
    <property type="match status" value="1"/>
</dbReference>
<dbReference type="OMA" id="DSNFSHH"/>
<dbReference type="WBParaSite" id="MhA1_Contig2176.frz3.gene7">
    <property type="protein sequence ID" value="MhA1_Contig2176.frz3.gene7"/>
    <property type="gene ID" value="MhA1_Contig2176.frz3.gene7"/>
</dbReference>
<feature type="compositionally biased region" description="Polar residues" evidence="11">
    <location>
        <begin position="496"/>
        <end position="511"/>
    </location>
</feature>
<keyword evidence="9" id="KW-0407">Ion channel</keyword>
<dbReference type="InterPro" id="IPR027417">
    <property type="entry name" value="P-loop_NTPase"/>
</dbReference>
<feature type="region of interest" description="Disordered" evidence="11">
    <location>
        <begin position="132"/>
        <end position="217"/>
    </location>
</feature>
<proteinExistence type="inferred from homology"/>
<keyword evidence="7" id="KW-0851">Voltage-gated channel</keyword>
<reference evidence="14" key="1">
    <citation type="submission" date="2016-11" db="UniProtKB">
        <authorList>
            <consortium name="WormBaseParasite"/>
        </authorList>
    </citation>
    <scope>IDENTIFICATION</scope>
</reference>
<evidence type="ECO:0000256" key="8">
    <source>
        <dbReference type="ARBA" id="ARBA00023065"/>
    </source>
</evidence>
<evidence type="ECO:0000256" key="3">
    <source>
        <dbReference type="ARBA" id="ARBA00022448"/>
    </source>
</evidence>
<dbReference type="Proteomes" id="UP000095281">
    <property type="component" value="Unplaced"/>
</dbReference>
<feature type="compositionally biased region" description="Polar residues" evidence="11">
    <location>
        <begin position="132"/>
        <end position="153"/>
    </location>
</feature>
<feature type="compositionally biased region" description="Polar residues" evidence="11">
    <location>
        <begin position="550"/>
        <end position="582"/>
    </location>
</feature>
<dbReference type="PROSITE" id="PS50002">
    <property type="entry name" value="SH3"/>
    <property type="match status" value="1"/>
</dbReference>
<feature type="region of interest" description="Disordered" evidence="11">
    <location>
        <begin position="1"/>
        <end position="33"/>
    </location>
</feature>
<dbReference type="PANTHER" id="PTHR11824">
    <property type="entry name" value="VOLTAGE-DEPENDENT CALCIUM CHANNEL BETA SUBUNIT"/>
    <property type="match status" value="1"/>
</dbReference>
<dbReference type="Gene3D" id="2.30.30.40">
    <property type="entry name" value="SH3 Domains"/>
    <property type="match status" value="1"/>
</dbReference>
<evidence type="ECO:0000256" key="1">
    <source>
        <dbReference type="ARBA" id="ARBA00010836"/>
    </source>
</evidence>